<evidence type="ECO:0000256" key="2">
    <source>
        <dbReference type="ARBA" id="ARBA00023163"/>
    </source>
</evidence>
<organism evidence="6 7">
    <name type="scientific">Durusdinium trenchii</name>
    <dbReference type="NCBI Taxonomy" id="1381693"/>
    <lineage>
        <taxon>Eukaryota</taxon>
        <taxon>Sar</taxon>
        <taxon>Alveolata</taxon>
        <taxon>Dinophyceae</taxon>
        <taxon>Suessiales</taxon>
        <taxon>Symbiodiniaceae</taxon>
        <taxon>Durusdinium</taxon>
    </lineage>
</organism>
<keyword evidence="2" id="KW-0804">Transcription</keyword>
<sequence length="239" mass="26455">MGAGDAVPRRAGEALVAPLVYGSIAFFLGKKATDQKTHKWSIFVRGLEDEDMSYFIKKVVFTLHPSCEIPVVVCEQPPYAVTQTGWGEFDVRISIHMRDEAESVVDINHFLQLYHLGLSSKNNATILKKPVVVERYEELVFHQPSEAFANLLLSYDTKTARKNVSDPELRECFTKISEVESMKAIMNAQALITAEIDKTRDQLLEAQPNPASCPAPGGETTLAKRPITCCEGLAVAAEE</sequence>
<protein>
    <submittedName>
        <fullName evidence="6">Transcription initiation factor TFIID subunit 14b (GAS 41-like protein) (Protein AF-9 homolog a) (TBP-associated factor 14b) (AtTAF14b)</fullName>
    </submittedName>
</protein>
<dbReference type="PANTHER" id="PTHR47573:SF1">
    <property type="entry name" value="PROTEIN AF-9 HOMOLOG"/>
    <property type="match status" value="1"/>
</dbReference>
<evidence type="ECO:0000256" key="3">
    <source>
        <dbReference type="ARBA" id="ARBA00023242"/>
    </source>
</evidence>
<evidence type="ECO:0000313" key="6">
    <source>
        <dbReference type="EMBL" id="CAK8990987.1"/>
    </source>
</evidence>
<evidence type="ECO:0000313" key="7">
    <source>
        <dbReference type="Proteomes" id="UP001642464"/>
    </source>
</evidence>
<reference evidence="6 7" key="1">
    <citation type="submission" date="2024-02" db="EMBL/GenBank/DDBJ databases">
        <authorList>
            <person name="Chen Y."/>
            <person name="Shah S."/>
            <person name="Dougan E. K."/>
            <person name="Thang M."/>
            <person name="Chan C."/>
        </authorList>
    </citation>
    <scope>NUCLEOTIDE SEQUENCE [LARGE SCALE GENOMIC DNA]</scope>
</reference>
<dbReference type="Gene3D" id="2.60.40.1970">
    <property type="entry name" value="YEATS domain"/>
    <property type="match status" value="1"/>
</dbReference>
<evidence type="ECO:0000256" key="1">
    <source>
        <dbReference type="ARBA" id="ARBA00023015"/>
    </source>
</evidence>
<keyword evidence="1" id="KW-0805">Transcription regulation</keyword>
<evidence type="ECO:0000256" key="4">
    <source>
        <dbReference type="PROSITE-ProRule" id="PRU00376"/>
    </source>
</evidence>
<name>A0ABP0HLF2_9DINO</name>
<dbReference type="Proteomes" id="UP001642464">
    <property type="component" value="Unassembled WGS sequence"/>
</dbReference>
<dbReference type="InterPro" id="IPR055129">
    <property type="entry name" value="YEATS_dom"/>
</dbReference>
<comment type="subcellular location">
    <subcellularLocation>
        <location evidence="4">Nucleus</location>
    </subcellularLocation>
</comment>
<dbReference type="PANTHER" id="PTHR47573">
    <property type="entry name" value="PROTEIN AF-9 HOMOLOG"/>
    <property type="match status" value="1"/>
</dbReference>
<dbReference type="InterPro" id="IPR005033">
    <property type="entry name" value="YEATS"/>
</dbReference>
<dbReference type="EMBL" id="CAXAMM010001208">
    <property type="protein sequence ID" value="CAK8990987.1"/>
    <property type="molecule type" value="Genomic_DNA"/>
</dbReference>
<gene>
    <name evidence="6" type="ORF">SCF082_LOCUS2456</name>
</gene>
<feature type="domain" description="YEATS" evidence="5">
    <location>
        <begin position="9"/>
        <end position="155"/>
    </location>
</feature>
<dbReference type="Pfam" id="PF03366">
    <property type="entry name" value="YEATS"/>
    <property type="match status" value="1"/>
</dbReference>
<dbReference type="PROSITE" id="PS51037">
    <property type="entry name" value="YEATS"/>
    <property type="match status" value="1"/>
</dbReference>
<dbReference type="CDD" id="cd16910">
    <property type="entry name" value="YEATS_TFIID14_like"/>
    <property type="match status" value="1"/>
</dbReference>
<accession>A0ABP0HLF2</accession>
<keyword evidence="7" id="KW-1185">Reference proteome</keyword>
<dbReference type="InterPro" id="IPR038704">
    <property type="entry name" value="YEAST_sf"/>
</dbReference>
<proteinExistence type="predicted"/>
<keyword evidence="3 4" id="KW-0539">Nucleus</keyword>
<evidence type="ECO:0000259" key="5">
    <source>
        <dbReference type="PROSITE" id="PS51037"/>
    </source>
</evidence>
<comment type="caution">
    <text evidence="6">The sequence shown here is derived from an EMBL/GenBank/DDBJ whole genome shotgun (WGS) entry which is preliminary data.</text>
</comment>